<dbReference type="EMBL" id="RHLK01000004">
    <property type="protein sequence ID" value="MVO99756.1"/>
    <property type="molecule type" value="Genomic_DNA"/>
</dbReference>
<dbReference type="AlphaFoldDB" id="A0A7X3FHL2"/>
<keyword evidence="1" id="KW-0812">Transmembrane</keyword>
<dbReference type="OrthoDB" id="2574565at2"/>
<proteinExistence type="predicted"/>
<gene>
    <name evidence="2" type="ORF">EDM21_09465</name>
</gene>
<feature type="transmembrane region" description="Helical" evidence="1">
    <location>
        <begin position="12"/>
        <end position="29"/>
    </location>
</feature>
<accession>A0A7X3FHL2</accession>
<keyword evidence="1" id="KW-0472">Membrane</keyword>
<evidence type="ECO:0000313" key="2">
    <source>
        <dbReference type="EMBL" id="MVO99756.1"/>
    </source>
</evidence>
<keyword evidence="3" id="KW-1185">Reference proteome</keyword>
<reference evidence="2 3" key="1">
    <citation type="journal article" date="2019" name="Microorganisms">
        <title>Paenibacillus lutrae sp. nov., A Chitinolytic Species Isolated from A River Otter in Castril Natural Park, Granada, Spain.</title>
        <authorList>
            <person name="Rodriguez M."/>
            <person name="Reina J.C."/>
            <person name="Bejar V."/>
            <person name="Llamas I."/>
        </authorList>
    </citation>
    <scope>NUCLEOTIDE SEQUENCE [LARGE SCALE GENOMIC DNA]</scope>
    <source>
        <strain evidence="2 3">N10</strain>
    </source>
</reference>
<keyword evidence="1" id="KW-1133">Transmembrane helix</keyword>
<comment type="caution">
    <text evidence="2">The sequence shown here is derived from an EMBL/GenBank/DDBJ whole genome shotgun (WGS) entry which is preliminary data.</text>
</comment>
<organism evidence="2 3">
    <name type="scientific">Paenibacillus lutrae</name>
    <dbReference type="NCBI Taxonomy" id="2078573"/>
    <lineage>
        <taxon>Bacteria</taxon>
        <taxon>Bacillati</taxon>
        <taxon>Bacillota</taxon>
        <taxon>Bacilli</taxon>
        <taxon>Bacillales</taxon>
        <taxon>Paenibacillaceae</taxon>
        <taxon>Paenibacillus</taxon>
    </lineage>
</organism>
<sequence>MFEGERKRMKKWIYVLIGLCLAAGIYAVIRANIDPTLAPDDIKLRTRMVPAAEAPPQTPASESYTALYEVELESADGKALDQSGYTYKVYPGLDNAEIVGAEAAPDAIKNGHKPENYTFGGEDTNTLNPAKEMLERITGAATSIEEAKRAGMASGFIYKGADFPAKVRFYIKEKDPAKQESRSYVLFSYHEVKWGKDVSWVKAVKLAP</sequence>
<evidence type="ECO:0000256" key="1">
    <source>
        <dbReference type="SAM" id="Phobius"/>
    </source>
</evidence>
<dbReference type="Proteomes" id="UP000490800">
    <property type="component" value="Unassembled WGS sequence"/>
</dbReference>
<protein>
    <submittedName>
        <fullName evidence="2">Uncharacterized protein</fullName>
    </submittedName>
</protein>
<name>A0A7X3FHL2_9BACL</name>
<evidence type="ECO:0000313" key="3">
    <source>
        <dbReference type="Proteomes" id="UP000490800"/>
    </source>
</evidence>